<dbReference type="EMBL" id="GL996524">
    <property type="protein sequence ID" value="EGV63612.1"/>
    <property type="molecule type" value="Genomic_DNA"/>
</dbReference>
<dbReference type="AlphaFoldDB" id="G3B5R3"/>
<dbReference type="STRING" id="590646.G3B5R3"/>
<reference evidence="7 8" key="1">
    <citation type="journal article" date="2011" name="Proc. Natl. Acad. Sci. U.S.A.">
        <title>Comparative genomics of xylose-fermenting fungi for enhanced biofuel production.</title>
        <authorList>
            <person name="Wohlbach D.J."/>
            <person name="Kuo A."/>
            <person name="Sato T.K."/>
            <person name="Potts K.M."/>
            <person name="Salamov A.A."/>
            <person name="LaButti K.M."/>
            <person name="Sun H."/>
            <person name="Clum A."/>
            <person name="Pangilinan J.L."/>
            <person name="Lindquist E.A."/>
            <person name="Lucas S."/>
            <person name="Lapidus A."/>
            <person name="Jin M."/>
            <person name="Gunawan C."/>
            <person name="Balan V."/>
            <person name="Dale B.E."/>
            <person name="Jeffries T.W."/>
            <person name="Zinkel R."/>
            <person name="Barry K.W."/>
            <person name="Grigoriev I.V."/>
            <person name="Gasch A.P."/>
        </authorList>
    </citation>
    <scope>NUCLEOTIDE SEQUENCE [LARGE SCALE GENOMIC DNA]</scope>
    <source>
        <strain evidence="8">ATCC 10573 / BCRC 21748 / CBS 615 / JCM 9827 / NBRC 10315 / NRRL Y-1498 / VKM Y-70</strain>
    </source>
</reference>
<dbReference type="PANTHER" id="PTHR11715">
    <property type="entry name" value="GLYCINE CLEAVAGE SYSTEM H PROTEIN"/>
    <property type="match status" value="1"/>
</dbReference>
<keyword evidence="2 4" id="KW-0450">Lipoyl</keyword>
<dbReference type="GO" id="GO:0005739">
    <property type="term" value="C:mitochondrion"/>
    <property type="evidence" value="ECO:0007669"/>
    <property type="project" value="UniProtKB-SubCell"/>
</dbReference>
<dbReference type="eggNOG" id="KOG3373">
    <property type="taxonomic scope" value="Eukaryota"/>
</dbReference>
<sequence>MFRFTQLNRFIARPVGQFVRMNSTNHKINTESFVFKYLQEGPKAVKFTSEHEWLALHEDDTGFLGITKYASEALGDATFIELPEVGDKFEAGESIGSVESVKSASEIYLPVGGEVVAINDVLESNPQLINEDPMGEGWIIQVKLNDPSLEGVELLSEEEYESSLHEA</sequence>
<dbReference type="PANTHER" id="PTHR11715:SF3">
    <property type="entry name" value="GLYCINE CLEAVAGE SYSTEM H PROTEIN-RELATED"/>
    <property type="match status" value="1"/>
</dbReference>
<proteinExistence type="inferred from homology"/>
<evidence type="ECO:0000256" key="4">
    <source>
        <dbReference type="PIRSR" id="PIRSR617453-50"/>
    </source>
</evidence>
<evidence type="ECO:0000256" key="1">
    <source>
        <dbReference type="ARBA" id="ARBA00009249"/>
    </source>
</evidence>
<dbReference type="OrthoDB" id="10264154at2759"/>
<evidence type="ECO:0000256" key="3">
    <source>
        <dbReference type="ARBA" id="ARBA00022946"/>
    </source>
</evidence>
<name>G3B5R3_CANTC</name>
<comment type="function">
    <text evidence="5">The H protein shuttles the methylamine group of glycine from the P protein to the T protein.</text>
</comment>
<evidence type="ECO:0000313" key="8">
    <source>
        <dbReference type="Proteomes" id="UP000000707"/>
    </source>
</evidence>
<keyword evidence="8" id="KW-1185">Reference proteome</keyword>
<evidence type="ECO:0000256" key="5">
    <source>
        <dbReference type="RuleBase" id="RU364055"/>
    </source>
</evidence>
<dbReference type="InterPro" id="IPR033753">
    <property type="entry name" value="GCV_H/Fam206"/>
</dbReference>
<dbReference type="GeneID" id="18247488"/>
<dbReference type="GO" id="GO:0009249">
    <property type="term" value="P:protein lipoylation"/>
    <property type="evidence" value="ECO:0007669"/>
    <property type="project" value="TreeGrafter"/>
</dbReference>
<dbReference type="NCBIfam" id="NF002270">
    <property type="entry name" value="PRK01202.1"/>
    <property type="match status" value="1"/>
</dbReference>
<dbReference type="Pfam" id="PF01597">
    <property type="entry name" value="GCV_H"/>
    <property type="match status" value="1"/>
</dbReference>
<dbReference type="HOGENOM" id="CLU_097408_2_0_1"/>
<dbReference type="NCBIfam" id="TIGR00527">
    <property type="entry name" value="gcvH"/>
    <property type="match status" value="1"/>
</dbReference>
<dbReference type="InterPro" id="IPR017453">
    <property type="entry name" value="GCV_H_sub"/>
</dbReference>
<dbReference type="Gene3D" id="2.40.50.100">
    <property type="match status" value="1"/>
</dbReference>
<comment type="similarity">
    <text evidence="1 5">Belongs to the GcvH family.</text>
</comment>
<dbReference type="GO" id="GO:0005960">
    <property type="term" value="C:glycine cleavage complex"/>
    <property type="evidence" value="ECO:0007669"/>
    <property type="project" value="UniProtKB-UniRule"/>
</dbReference>
<evidence type="ECO:0000259" key="6">
    <source>
        <dbReference type="PROSITE" id="PS50968"/>
    </source>
</evidence>
<evidence type="ECO:0000256" key="2">
    <source>
        <dbReference type="ARBA" id="ARBA00022823"/>
    </source>
</evidence>
<dbReference type="GO" id="GO:0019464">
    <property type="term" value="P:glycine decarboxylation via glycine cleavage system"/>
    <property type="evidence" value="ECO:0007669"/>
    <property type="project" value="UniProtKB-UniRule"/>
</dbReference>
<dbReference type="Proteomes" id="UP000000707">
    <property type="component" value="Unassembled WGS sequence"/>
</dbReference>
<gene>
    <name evidence="7" type="ORF">CANTEDRAFT_114584</name>
</gene>
<keyword evidence="3 5" id="KW-0809">Transit peptide</keyword>
<dbReference type="InterPro" id="IPR000089">
    <property type="entry name" value="Biotin_lipoyl"/>
</dbReference>
<dbReference type="SUPFAM" id="SSF51230">
    <property type="entry name" value="Single hybrid motif"/>
    <property type="match status" value="1"/>
</dbReference>
<protein>
    <recommendedName>
        <fullName evidence="5">Glycine cleavage system H protein</fullName>
    </recommendedName>
</protein>
<accession>G3B5R3</accession>
<dbReference type="InterPro" id="IPR003016">
    <property type="entry name" value="2-oxoA_DH_lipoyl-BS"/>
</dbReference>
<dbReference type="CDD" id="cd06848">
    <property type="entry name" value="GCS_H"/>
    <property type="match status" value="1"/>
</dbReference>
<organism evidence="8">
    <name type="scientific">Candida tenuis (strain ATCC 10573 / BCRC 21748 / CBS 615 / JCM 9827 / NBRC 10315 / NRRL Y-1498 / VKM Y-70)</name>
    <name type="common">Yeast</name>
    <name type="synonym">Yamadazyma tenuis</name>
    <dbReference type="NCBI Taxonomy" id="590646"/>
    <lineage>
        <taxon>Eukaryota</taxon>
        <taxon>Fungi</taxon>
        <taxon>Dikarya</taxon>
        <taxon>Ascomycota</taxon>
        <taxon>Saccharomycotina</taxon>
        <taxon>Pichiomycetes</taxon>
        <taxon>Debaryomycetaceae</taxon>
        <taxon>Yamadazyma</taxon>
    </lineage>
</organism>
<comment type="subcellular location">
    <subcellularLocation>
        <location evidence="5">Mitochondrion</location>
    </subcellularLocation>
</comment>
<evidence type="ECO:0000313" key="7">
    <source>
        <dbReference type="EMBL" id="EGV63612.1"/>
    </source>
</evidence>
<dbReference type="InterPro" id="IPR002930">
    <property type="entry name" value="GCV_H"/>
</dbReference>
<comment type="cofactor">
    <cofactor evidence="5">
        <name>(R)-lipoate</name>
        <dbReference type="ChEBI" id="CHEBI:83088"/>
    </cofactor>
    <text evidence="5">Binds 1 lipoyl cofactor covalently.</text>
</comment>
<dbReference type="PROSITE" id="PS00189">
    <property type="entry name" value="LIPOYL"/>
    <property type="match status" value="1"/>
</dbReference>
<feature type="modified residue" description="N6-lipoyllysine" evidence="4">
    <location>
        <position position="102"/>
    </location>
</feature>
<dbReference type="HAMAP" id="MF_00272">
    <property type="entry name" value="GcvH"/>
    <property type="match status" value="1"/>
</dbReference>
<dbReference type="PROSITE" id="PS50968">
    <property type="entry name" value="BIOTINYL_LIPOYL"/>
    <property type="match status" value="1"/>
</dbReference>
<feature type="domain" description="Lipoyl-binding" evidence="6">
    <location>
        <begin position="61"/>
        <end position="143"/>
    </location>
</feature>
<dbReference type="KEGG" id="cten:18247488"/>
<dbReference type="InterPro" id="IPR011053">
    <property type="entry name" value="Single_hybrid_motif"/>
</dbReference>
<comment type="subunit">
    <text evidence="5">The glycine cleavage system is composed of four proteins: P, T, L and H.</text>
</comment>
<keyword evidence="5" id="KW-0496">Mitochondrion</keyword>